<dbReference type="PANTHER" id="PTHR11461:SF211">
    <property type="entry name" value="GH10112P-RELATED"/>
    <property type="match status" value="1"/>
</dbReference>
<feature type="chain" id="PRO_5008533862" evidence="2">
    <location>
        <begin position="22"/>
        <end position="418"/>
    </location>
</feature>
<gene>
    <name evidence="4" type="ORF">A6F68_00021</name>
</gene>
<dbReference type="CDD" id="cd00172">
    <property type="entry name" value="serpin"/>
    <property type="match status" value="1"/>
</dbReference>
<dbReference type="InterPro" id="IPR042185">
    <property type="entry name" value="Serpin_sf_2"/>
</dbReference>
<dbReference type="OrthoDB" id="9764871at2"/>
<dbReference type="Proteomes" id="UP000092932">
    <property type="component" value="Chromosome"/>
</dbReference>
<proteinExistence type="inferred from homology"/>
<dbReference type="InterPro" id="IPR036186">
    <property type="entry name" value="Serpin_sf"/>
</dbReference>
<evidence type="ECO:0000256" key="1">
    <source>
        <dbReference type="RuleBase" id="RU000411"/>
    </source>
</evidence>
<comment type="similarity">
    <text evidence="1">Belongs to the serpin family.</text>
</comment>
<dbReference type="RefSeq" id="WP_084001436.1">
    <property type="nucleotide sequence ID" value="NZ_CP016591.1"/>
</dbReference>
<dbReference type="STRING" id="692370.A6F68_00021"/>
<evidence type="ECO:0000259" key="3">
    <source>
        <dbReference type="SMART" id="SM00093"/>
    </source>
</evidence>
<dbReference type="GO" id="GO:0004867">
    <property type="term" value="F:serine-type endopeptidase inhibitor activity"/>
    <property type="evidence" value="ECO:0007669"/>
    <property type="project" value="InterPro"/>
</dbReference>
<reference evidence="4 5" key="1">
    <citation type="submission" date="2016-07" db="EMBL/GenBank/DDBJ databases">
        <title>Complete genome sequence of Altererythrobacter dongtanensis KCTC 22672, a type strain with esterase isolated from tidal flat.</title>
        <authorList>
            <person name="Cheng H."/>
            <person name="Wu Y.-H."/>
            <person name="Zhou P."/>
            <person name="Huo Y.-Y."/>
            <person name="Wang C.-S."/>
            <person name="Xu X.-W."/>
        </authorList>
    </citation>
    <scope>NUCLEOTIDE SEQUENCE [LARGE SCALE GENOMIC DNA]</scope>
    <source>
        <strain evidence="4 5">KCTC 22672</strain>
    </source>
</reference>
<dbReference type="PANTHER" id="PTHR11461">
    <property type="entry name" value="SERINE PROTEASE INHIBITOR, SERPIN"/>
    <property type="match status" value="1"/>
</dbReference>
<dbReference type="PROSITE" id="PS00284">
    <property type="entry name" value="SERPIN"/>
    <property type="match status" value="1"/>
</dbReference>
<evidence type="ECO:0000313" key="4">
    <source>
        <dbReference type="EMBL" id="ANY18557.1"/>
    </source>
</evidence>
<feature type="signal peptide" evidence="2">
    <location>
        <begin position="1"/>
        <end position="21"/>
    </location>
</feature>
<dbReference type="PROSITE" id="PS51257">
    <property type="entry name" value="PROKAR_LIPOPROTEIN"/>
    <property type="match status" value="1"/>
</dbReference>
<evidence type="ECO:0000313" key="5">
    <source>
        <dbReference type="Proteomes" id="UP000092932"/>
    </source>
</evidence>
<protein>
    <submittedName>
        <fullName evidence="4">Serpin (Serine protease inhibitor)</fullName>
    </submittedName>
</protein>
<dbReference type="Gene3D" id="2.30.39.10">
    <property type="entry name" value="Alpha-1-antitrypsin, domain 1"/>
    <property type="match status" value="1"/>
</dbReference>
<dbReference type="InterPro" id="IPR023796">
    <property type="entry name" value="Serpin_dom"/>
</dbReference>
<dbReference type="InterPro" id="IPR023795">
    <property type="entry name" value="Serpin_CS"/>
</dbReference>
<evidence type="ECO:0000256" key="2">
    <source>
        <dbReference type="SAM" id="SignalP"/>
    </source>
</evidence>
<dbReference type="EMBL" id="CP016591">
    <property type="protein sequence ID" value="ANY18557.1"/>
    <property type="molecule type" value="Genomic_DNA"/>
</dbReference>
<keyword evidence="2" id="KW-0732">Signal</keyword>
<dbReference type="SUPFAM" id="SSF56574">
    <property type="entry name" value="Serpins"/>
    <property type="match status" value="1"/>
</dbReference>
<accession>A0A1B2A8R3</accession>
<dbReference type="GO" id="GO:0005615">
    <property type="term" value="C:extracellular space"/>
    <property type="evidence" value="ECO:0007669"/>
    <property type="project" value="InterPro"/>
</dbReference>
<dbReference type="AlphaFoldDB" id="A0A1B2A8R3"/>
<dbReference type="Pfam" id="PF00079">
    <property type="entry name" value="Serpin"/>
    <property type="match status" value="1"/>
</dbReference>
<dbReference type="Gene3D" id="3.30.497.10">
    <property type="entry name" value="Antithrombin, subunit I, domain 2"/>
    <property type="match status" value="1"/>
</dbReference>
<dbReference type="SMART" id="SM00093">
    <property type="entry name" value="SERPIN"/>
    <property type="match status" value="1"/>
</dbReference>
<keyword evidence="5" id="KW-1185">Reference proteome</keyword>
<dbReference type="InterPro" id="IPR000215">
    <property type="entry name" value="Serpin_fam"/>
</dbReference>
<organism evidence="4 5">
    <name type="scientific">Tsuneonella dongtanensis</name>
    <dbReference type="NCBI Taxonomy" id="692370"/>
    <lineage>
        <taxon>Bacteria</taxon>
        <taxon>Pseudomonadati</taxon>
        <taxon>Pseudomonadota</taxon>
        <taxon>Alphaproteobacteria</taxon>
        <taxon>Sphingomonadales</taxon>
        <taxon>Erythrobacteraceae</taxon>
        <taxon>Tsuneonella</taxon>
    </lineage>
</organism>
<feature type="domain" description="Serpin" evidence="3">
    <location>
        <begin position="44"/>
        <end position="408"/>
    </location>
</feature>
<sequence length="418" mass="45104">MRSLMLAAACLLGGCTSSIVADGESAAAPPRSEPSLPSEAFSQLAVYDRLVRAAAADANVVYSPTSVSQALGLVHLGAGGTTKEQIERFLAIAPGETGDRALAARAASLREGERGVKVEIANALFLSRDWSFQPAFLDATRTIYGASAERVDFMNDPAGAAAVINAWADDKTDGMIRNVVTPDTIQREAAAYLANATFFEGDWSARFKGAETKPFLFGDGTQRPFHMMKNEGEFASVSVGNWRALRMTYGFEQRRFAFDVMMPEARVADVPAPALGQIDAMASALDKATPAPVRVWLPRFEADMRADLIPPLKALGLTLPFDRDRADLTPMAEPGQRPLHIGEAFQVAKLQVYESGTRAAAVTMMVAMPTSAPPPFEGPEFTVDRPFLFAIRDLRTGEVLFFGRIAAPQPFVPKRQDG</sequence>
<name>A0A1B2A8R3_9SPHN</name>
<dbReference type="KEGG" id="ado:A6F68_00021"/>
<dbReference type="InterPro" id="IPR042178">
    <property type="entry name" value="Serpin_sf_1"/>
</dbReference>